<dbReference type="InterPro" id="IPR036188">
    <property type="entry name" value="FAD/NAD-bd_sf"/>
</dbReference>
<dbReference type="AlphaFoldDB" id="A0A9X2PK34"/>
<dbReference type="Proteomes" id="UP001151088">
    <property type="component" value="Unassembled WGS sequence"/>
</dbReference>
<dbReference type="RefSeq" id="WP_258734871.1">
    <property type="nucleotide sequence ID" value="NZ_JANTHZ010000014.1"/>
</dbReference>
<proteinExistence type="predicted"/>
<dbReference type="EMBL" id="JANTHZ010000014">
    <property type="protein sequence ID" value="MCS0497718.1"/>
    <property type="molecule type" value="Genomic_DNA"/>
</dbReference>
<comment type="caution">
    <text evidence="2">The sequence shown here is derived from an EMBL/GenBank/DDBJ whole genome shotgun (WGS) entry which is preliminary data.</text>
</comment>
<reference evidence="2" key="1">
    <citation type="submission" date="2022-08" db="EMBL/GenBank/DDBJ databases">
        <authorList>
            <person name="Li F."/>
        </authorList>
    </citation>
    <scope>NUCLEOTIDE SEQUENCE</scope>
    <source>
        <strain evidence="2">MQZ15Z-1</strain>
    </source>
</reference>
<dbReference type="Gene3D" id="3.30.70.1990">
    <property type="match status" value="1"/>
</dbReference>
<dbReference type="PANTHER" id="PTHR42923">
    <property type="entry name" value="PROTOPORPHYRINOGEN OXIDASE"/>
    <property type="match status" value="1"/>
</dbReference>
<protein>
    <submittedName>
        <fullName evidence="2">NAD(P)/FAD-dependent oxidoreductase</fullName>
    </submittedName>
</protein>
<accession>A0A9X2PK34</accession>
<dbReference type="Gene3D" id="3.50.50.60">
    <property type="entry name" value="FAD/NAD(P)-binding domain"/>
    <property type="match status" value="1"/>
</dbReference>
<evidence type="ECO:0000259" key="1">
    <source>
        <dbReference type="Pfam" id="PF01593"/>
    </source>
</evidence>
<dbReference type="GO" id="GO:0016491">
    <property type="term" value="F:oxidoreductase activity"/>
    <property type="evidence" value="ECO:0007669"/>
    <property type="project" value="InterPro"/>
</dbReference>
<dbReference type="Pfam" id="PF01593">
    <property type="entry name" value="Amino_oxidase"/>
    <property type="match status" value="1"/>
</dbReference>
<dbReference type="SUPFAM" id="SSF51905">
    <property type="entry name" value="FAD/NAD(P)-binding domain"/>
    <property type="match status" value="1"/>
</dbReference>
<keyword evidence="3" id="KW-1185">Reference proteome</keyword>
<dbReference type="Gene3D" id="1.10.405.20">
    <property type="match status" value="1"/>
</dbReference>
<name>A0A9X2PK34_9HYPH</name>
<dbReference type="InterPro" id="IPR002937">
    <property type="entry name" value="Amino_oxidase"/>
</dbReference>
<feature type="domain" description="Amine oxidase" evidence="1">
    <location>
        <begin position="22"/>
        <end position="277"/>
    </location>
</feature>
<evidence type="ECO:0000313" key="2">
    <source>
        <dbReference type="EMBL" id="MCS0497718.1"/>
    </source>
</evidence>
<dbReference type="InterPro" id="IPR050464">
    <property type="entry name" value="Zeta_carotene_desat/Oxidored"/>
</dbReference>
<gene>
    <name evidence="2" type="ORF">NVS89_21730</name>
</gene>
<evidence type="ECO:0000313" key="3">
    <source>
        <dbReference type="Proteomes" id="UP001151088"/>
    </source>
</evidence>
<organism evidence="2 3">
    <name type="scientific">Ancylobacter mangrovi</name>
    <dbReference type="NCBI Taxonomy" id="2972472"/>
    <lineage>
        <taxon>Bacteria</taxon>
        <taxon>Pseudomonadati</taxon>
        <taxon>Pseudomonadota</taxon>
        <taxon>Alphaproteobacteria</taxon>
        <taxon>Hyphomicrobiales</taxon>
        <taxon>Xanthobacteraceae</taxon>
        <taxon>Ancylobacter</taxon>
    </lineage>
</organism>
<sequence length="458" mass="50049">MNIRQDFAPGTSRRIAVVGAGISGLSAAWLLSRRHEVTLFEAEHRLGGHSNTVEAHGTPVDTGFIVYNEATYPNLTALFAHLGVATRASDMSFAVSLDGGRLEYSGSGLRGLFAQPRNLASPRFASMLKDLLRFYRQAPRDLPALGLASLDDYLDANGYGRAFRDDHLYPMAAAIWSTPAADVGRYPAAAFVRFCDNHGLLQLTGRPAWRTVTGGSRNYVARLRDDYRGTVAAGHAVTWIRRLAGGVFLRTRDGTEHAFDHVVIAAHADQALAMLEAPTAAERELLGAFRYSRNEAVLHSDARLMPRRRAAWSAWNYLADRRGAAEPGETVSGGGKLCVTYWMNRLQHLPQERPLFVTLNPVAPPAEQAVAYRTTYRHPMFDARAMAAQARLWSLQGEGGVWYCGAYFGAGFHEDGLQAGLAVAEALGGVRRPWTVAEESGRITLPGIPALSPMREFA</sequence>
<dbReference type="PANTHER" id="PTHR42923:SF17">
    <property type="entry name" value="AMINE OXIDASE DOMAIN-CONTAINING PROTEIN"/>
    <property type="match status" value="1"/>
</dbReference>